<sequence length="367" mass="40163">MVGLRCISLATLTLNDALLVRGFVVAPHNIAHTRTFVDKPSFQRNNLPLHSRGNAEEDASLDLDQTVAASAASAAADSLNVTVAVDPSNFVNQSRDNFVSGGISFFSSRNVIAIVSVAALLALSQVPQTRVLATVIITTYSKLLAEYPLPTKSLTSGVLCGVSDAIAQFREDNRKQFNFQRWIRFAGKGCVGGVIWACWYDELDGFLDQDNTFNLFKLFGIVTDQWIKPYLGAFKTILSILIEQFLWCPIVFGLFEIPVSTFLNGGDLSSVKKEVDSKLGSLLISNAKIWTFANLLIYGVIPVDYRPIISNIVDVGWQSIVSSVSADCGKVDDDICIVNDFNSLVLTSTGSDDEDKDLAFYAEKSRF</sequence>
<organism evidence="7 8">
    <name type="scientific">Skeletonema marinoi</name>
    <dbReference type="NCBI Taxonomy" id="267567"/>
    <lineage>
        <taxon>Eukaryota</taxon>
        <taxon>Sar</taxon>
        <taxon>Stramenopiles</taxon>
        <taxon>Ochrophyta</taxon>
        <taxon>Bacillariophyta</taxon>
        <taxon>Coscinodiscophyceae</taxon>
        <taxon>Thalassiosirophycidae</taxon>
        <taxon>Thalassiosirales</taxon>
        <taxon>Skeletonemataceae</taxon>
        <taxon>Skeletonema</taxon>
        <taxon>Skeletonema marinoi-dohrnii complex</taxon>
    </lineage>
</organism>
<feature type="signal peptide" evidence="6">
    <location>
        <begin position="1"/>
        <end position="22"/>
    </location>
</feature>
<dbReference type="GO" id="GO:0005737">
    <property type="term" value="C:cytoplasm"/>
    <property type="evidence" value="ECO:0007669"/>
    <property type="project" value="TreeGrafter"/>
</dbReference>
<dbReference type="GO" id="GO:0016020">
    <property type="term" value="C:membrane"/>
    <property type="evidence" value="ECO:0007669"/>
    <property type="project" value="UniProtKB-SubCell"/>
</dbReference>
<evidence type="ECO:0000256" key="1">
    <source>
        <dbReference type="ARBA" id="ARBA00004141"/>
    </source>
</evidence>
<dbReference type="EMBL" id="JATAAI010000021">
    <property type="protein sequence ID" value="KAK1738401.1"/>
    <property type="molecule type" value="Genomic_DNA"/>
</dbReference>
<evidence type="ECO:0000256" key="4">
    <source>
        <dbReference type="ARBA" id="ARBA00022989"/>
    </source>
</evidence>
<evidence type="ECO:0000313" key="7">
    <source>
        <dbReference type="EMBL" id="KAK1738401.1"/>
    </source>
</evidence>
<proteinExistence type="inferred from homology"/>
<keyword evidence="4" id="KW-1133">Transmembrane helix</keyword>
<keyword evidence="5" id="KW-0472">Membrane</keyword>
<dbReference type="InterPro" id="IPR007248">
    <property type="entry name" value="Mpv17_PMP22"/>
</dbReference>
<name>A0AAD9D8Q8_9STRA</name>
<comment type="similarity">
    <text evidence="2">Belongs to the peroxisomal membrane protein PXMP2/4 family.</text>
</comment>
<evidence type="ECO:0000256" key="2">
    <source>
        <dbReference type="ARBA" id="ARBA00006824"/>
    </source>
</evidence>
<keyword evidence="3" id="KW-0812">Transmembrane</keyword>
<comment type="caution">
    <text evidence="7">The sequence shown here is derived from an EMBL/GenBank/DDBJ whole genome shotgun (WGS) entry which is preliminary data.</text>
</comment>
<gene>
    <name evidence="7" type="ORF">QTG54_011070</name>
</gene>
<dbReference type="AlphaFoldDB" id="A0AAD9D8Q8"/>
<keyword evidence="6" id="KW-0732">Signal</keyword>
<protein>
    <submittedName>
        <fullName evidence="7">Mpv17/PMP22 family protein</fullName>
    </submittedName>
</protein>
<dbReference type="PANTHER" id="PTHR11266">
    <property type="entry name" value="PEROXISOMAL MEMBRANE PROTEIN 2, PXMP2 MPV17"/>
    <property type="match status" value="1"/>
</dbReference>
<evidence type="ECO:0000256" key="5">
    <source>
        <dbReference type="ARBA" id="ARBA00023136"/>
    </source>
</evidence>
<dbReference type="PANTHER" id="PTHR11266:SF121">
    <property type="entry name" value="OS09G0315000 PROTEIN"/>
    <property type="match status" value="1"/>
</dbReference>
<evidence type="ECO:0000256" key="6">
    <source>
        <dbReference type="SAM" id="SignalP"/>
    </source>
</evidence>
<accession>A0AAD9D8Q8</accession>
<feature type="chain" id="PRO_5042250685" evidence="6">
    <location>
        <begin position="23"/>
        <end position="367"/>
    </location>
</feature>
<dbReference type="Proteomes" id="UP001224775">
    <property type="component" value="Unassembled WGS sequence"/>
</dbReference>
<dbReference type="Pfam" id="PF04117">
    <property type="entry name" value="Mpv17_PMP22"/>
    <property type="match status" value="1"/>
</dbReference>
<comment type="subcellular location">
    <subcellularLocation>
        <location evidence="1">Membrane</location>
        <topology evidence="1">Multi-pass membrane protein</topology>
    </subcellularLocation>
</comment>
<reference evidence="7" key="1">
    <citation type="submission" date="2023-06" db="EMBL/GenBank/DDBJ databases">
        <title>Survivors Of The Sea: Transcriptome response of Skeletonema marinoi to long-term dormancy.</title>
        <authorList>
            <person name="Pinder M.I.M."/>
            <person name="Kourtchenko O."/>
            <person name="Robertson E.K."/>
            <person name="Larsson T."/>
            <person name="Maumus F."/>
            <person name="Osuna-Cruz C.M."/>
            <person name="Vancaester E."/>
            <person name="Stenow R."/>
            <person name="Vandepoele K."/>
            <person name="Ploug H."/>
            <person name="Bruchert V."/>
            <person name="Godhe A."/>
            <person name="Topel M."/>
        </authorList>
    </citation>
    <scope>NUCLEOTIDE SEQUENCE</scope>
    <source>
        <strain evidence="7">R05AC</strain>
    </source>
</reference>
<evidence type="ECO:0000256" key="3">
    <source>
        <dbReference type="ARBA" id="ARBA00022692"/>
    </source>
</evidence>
<evidence type="ECO:0000313" key="8">
    <source>
        <dbReference type="Proteomes" id="UP001224775"/>
    </source>
</evidence>
<keyword evidence="8" id="KW-1185">Reference proteome</keyword>